<keyword evidence="5" id="KW-0411">Iron-sulfur</keyword>
<keyword evidence="4" id="KW-0408">Iron</keyword>
<dbReference type="GO" id="GO:0003824">
    <property type="term" value="F:catalytic activity"/>
    <property type="evidence" value="ECO:0007669"/>
    <property type="project" value="InterPro"/>
</dbReference>
<dbReference type="Proteomes" id="UP000178485">
    <property type="component" value="Chromosome i"/>
</dbReference>
<reference evidence="7 8" key="1">
    <citation type="submission" date="2016-08" db="EMBL/GenBank/DDBJ databases">
        <authorList>
            <person name="Seilhamer J.J."/>
        </authorList>
    </citation>
    <scope>NUCLEOTIDE SEQUENCE [LARGE SCALE GENOMIC DNA]</scope>
    <source>
        <strain evidence="7">ING2-E5A</strain>
    </source>
</reference>
<feature type="domain" description="Radical SAM core" evidence="6">
    <location>
        <begin position="4"/>
        <end position="223"/>
    </location>
</feature>
<comment type="cofactor">
    <cofactor evidence="1">
        <name>[4Fe-4S] cluster</name>
        <dbReference type="ChEBI" id="CHEBI:49883"/>
    </cofactor>
</comment>
<dbReference type="Pfam" id="PF04055">
    <property type="entry name" value="Radical_SAM"/>
    <property type="match status" value="1"/>
</dbReference>
<dbReference type="SFLD" id="SFLDS00029">
    <property type="entry name" value="Radical_SAM"/>
    <property type="match status" value="1"/>
</dbReference>
<gene>
    <name evidence="7" type="primary">pqqE</name>
    <name evidence="7" type="ORF">ING2E5A_1925</name>
</gene>
<proteinExistence type="predicted"/>
<evidence type="ECO:0000259" key="6">
    <source>
        <dbReference type="PROSITE" id="PS51918"/>
    </source>
</evidence>
<evidence type="ECO:0000256" key="1">
    <source>
        <dbReference type="ARBA" id="ARBA00001966"/>
    </source>
</evidence>
<dbReference type="InterPro" id="IPR007197">
    <property type="entry name" value="rSAM"/>
</dbReference>
<name>A0A1G4G891_9BACT</name>
<dbReference type="EMBL" id="LT608328">
    <property type="protein sequence ID" value="SCM58699.1"/>
    <property type="molecule type" value="Genomic_DNA"/>
</dbReference>
<sequence length="270" mass="30054">MKIAHLPKSVALELTYRCNHKCKFCSCPWDAPNSAYPKGEELTVCDWKKVVEVLYDKGVESFSISGGEVLLKDGFESILRFIRQEGGKRGLDLPIVLISNARKMNEDYIRLFKELNVHLSMSLPGYDTFQEHTGVDNADGVLHWFQVAKRLGLKTTLNVTVTKKNYGELFQTMSLGLINGADDVLLNRFLPGGRGLAHMDELMLTPSQVNGMLDVAEEVLSYANKQGNVGTEVPLCAIKDVEKYKHIHIGYQCAAAKGFFVIDPAGNIRT</sequence>
<dbReference type="GO" id="GO:0051536">
    <property type="term" value="F:iron-sulfur cluster binding"/>
    <property type="evidence" value="ECO:0007669"/>
    <property type="project" value="UniProtKB-KW"/>
</dbReference>
<dbReference type="CDD" id="cd01335">
    <property type="entry name" value="Radical_SAM"/>
    <property type="match status" value="1"/>
</dbReference>
<dbReference type="PANTHER" id="PTHR11228:SF7">
    <property type="entry name" value="PQQA PEPTIDE CYCLASE"/>
    <property type="match status" value="1"/>
</dbReference>
<dbReference type="PANTHER" id="PTHR11228">
    <property type="entry name" value="RADICAL SAM DOMAIN PROTEIN"/>
    <property type="match status" value="1"/>
</dbReference>
<dbReference type="InterPro" id="IPR013785">
    <property type="entry name" value="Aldolase_TIM"/>
</dbReference>
<dbReference type="InterPro" id="IPR050377">
    <property type="entry name" value="Radical_SAM_PqqE_MftC-like"/>
</dbReference>
<evidence type="ECO:0000256" key="4">
    <source>
        <dbReference type="ARBA" id="ARBA00023004"/>
    </source>
</evidence>
<dbReference type="AlphaFoldDB" id="A0A1G4G891"/>
<evidence type="ECO:0000256" key="5">
    <source>
        <dbReference type="ARBA" id="ARBA00023014"/>
    </source>
</evidence>
<dbReference type="Gene3D" id="3.20.20.70">
    <property type="entry name" value="Aldolase class I"/>
    <property type="match status" value="1"/>
</dbReference>
<accession>A0A1G4G891</accession>
<dbReference type="SFLD" id="SFLDG01067">
    <property type="entry name" value="SPASM/twitch_domain_containing"/>
    <property type="match status" value="1"/>
</dbReference>
<protein>
    <submittedName>
        <fullName evidence="7">Coenzyme PQQ synthesis protein E</fullName>
    </submittedName>
</protein>
<dbReference type="GO" id="GO:0046872">
    <property type="term" value="F:metal ion binding"/>
    <property type="evidence" value="ECO:0007669"/>
    <property type="project" value="UniProtKB-KW"/>
</dbReference>
<organism evidence="7 8">
    <name type="scientific">Petrimonas mucosa</name>
    <dbReference type="NCBI Taxonomy" id="1642646"/>
    <lineage>
        <taxon>Bacteria</taxon>
        <taxon>Pseudomonadati</taxon>
        <taxon>Bacteroidota</taxon>
        <taxon>Bacteroidia</taxon>
        <taxon>Bacteroidales</taxon>
        <taxon>Dysgonomonadaceae</taxon>
        <taxon>Petrimonas</taxon>
    </lineage>
</organism>
<dbReference type="STRING" id="1642646.ING2E5A_1925"/>
<evidence type="ECO:0000256" key="3">
    <source>
        <dbReference type="ARBA" id="ARBA00022723"/>
    </source>
</evidence>
<dbReference type="PROSITE" id="PS51918">
    <property type="entry name" value="RADICAL_SAM"/>
    <property type="match status" value="1"/>
</dbReference>
<keyword evidence="3" id="KW-0479">Metal-binding</keyword>
<keyword evidence="2" id="KW-0949">S-adenosyl-L-methionine</keyword>
<evidence type="ECO:0000313" key="8">
    <source>
        <dbReference type="Proteomes" id="UP000178485"/>
    </source>
</evidence>
<dbReference type="RefSeq" id="WP_071137171.1">
    <property type="nucleotide sequence ID" value="NZ_LT608328.1"/>
</dbReference>
<evidence type="ECO:0000256" key="2">
    <source>
        <dbReference type="ARBA" id="ARBA00022691"/>
    </source>
</evidence>
<evidence type="ECO:0000313" key="7">
    <source>
        <dbReference type="EMBL" id="SCM58699.1"/>
    </source>
</evidence>
<dbReference type="KEGG" id="pmuc:ING2E5A_1925"/>
<dbReference type="InterPro" id="IPR058240">
    <property type="entry name" value="rSAM_sf"/>
</dbReference>
<dbReference type="SUPFAM" id="SSF102114">
    <property type="entry name" value="Radical SAM enzymes"/>
    <property type="match status" value="1"/>
</dbReference>
<keyword evidence="8" id="KW-1185">Reference proteome</keyword>